<dbReference type="EMBL" id="CP100390">
    <property type="protein sequence ID" value="UZE94386.1"/>
    <property type="molecule type" value="Genomic_DNA"/>
</dbReference>
<proteinExistence type="predicted"/>
<reference evidence="1" key="1">
    <citation type="submission" date="2022-06" db="EMBL/GenBank/DDBJ databases">
        <title>Alkalimarinus sp. nov., isolated from gut of a Alitta virens.</title>
        <authorList>
            <person name="Yang A.I."/>
            <person name="Shin N.-R."/>
        </authorList>
    </citation>
    <scope>NUCLEOTIDE SEQUENCE</scope>
    <source>
        <strain evidence="1">A2M4</strain>
    </source>
</reference>
<accession>A0ABY6MX24</accession>
<organism evidence="1 2">
    <name type="scientific">Alkalimarinus alittae</name>
    <dbReference type="NCBI Taxonomy" id="2961619"/>
    <lineage>
        <taxon>Bacteria</taxon>
        <taxon>Pseudomonadati</taxon>
        <taxon>Pseudomonadota</taxon>
        <taxon>Gammaproteobacteria</taxon>
        <taxon>Alteromonadales</taxon>
        <taxon>Alteromonadaceae</taxon>
        <taxon>Alkalimarinus</taxon>
    </lineage>
</organism>
<sequence>MSSLYVNGKSDGSKLLKKTEIDQSKLGDYIAIIKEHELIGHCPTTEDNVLTEKGEKACQDIFKNVVIRKRIELKKEIQSVERICSQVQ</sequence>
<evidence type="ECO:0000313" key="2">
    <source>
        <dbReference type="Proteomes" id="UP001163739"/>
    </source>
</evidence>
<keyword evidence="2" id="KW-1185">Reference proteome</keyword>
<dbReference type="Proteomes" id="UP001163739">
    <property type="component" value="Chromosome"/>
</dbReference>
<dbReference type="RefSeq" id="WP_265045881.1">
    <property type="nucleotide sequence ID" value="NZ_CP100390.1"/>
</dbReference>
<protein>
    <submittedName>
        <fullName evidence="1">Uncharacterized protein</fullName>
    </submittedName>
</protein>
<evidence type="ECO:0000313" key="1">
    <source>
        <dbReference type="EMBL" id="UZE94386.1"/>
    </source>
</evidence>
<gene>
    <name evidence="1" type="ORF">NKI27_09785</name>
</gene>
<name>A0ABY6MX24_9ALTE</name>